<feature type="chain" id="PRO_5045666416" description="Porin" evidence="1">
    <location>
        <begin position="25"/>
        <end position="174"/>
    </location>
</feature>
<accession>A0ABM9LBF5</accession>
<keyword evidence="1" id="KW-0732">Signal</keyword>
<sequence length="174" mass="18102">MRKFGVLTGLAAGAAIALTPLASAADDEFDFNSILAGEIQSMNFLFETGAMLAGVDSDDIVKADGAFDTLSPDSTDNEAFLSLLYGFNPDNVASVPGAYGLFNGATINFYDAFNVGLYAVLNDGDLITAEDLLGSSANIEAALEGGTVADAVGYFLEQGVNDIFGYFDFGTIEV</sequence>
<evidence type="ECO:0008006" key="4">
    <source>
        <dbReference type="Google" id="ProtNLM"/>
    </source>
</evidence>
<evidence type="ECO:0000256" key="1">
    <source>
        <dbReference type="SAM" id="SignalP"/>
    </source>
</evidence>
<dbReference type="RefSeq" id="WP_308476337.1">
    <property type="nucleotide sequence ID" value="NZ_OY726394.1"/>
</dbReference>
<gene>
    <name evidence="2" type="ORF">MU0083_001336</name>
</gene>
<protein>
    <recommendedName>
        <fullName evidence="4">Porin</fullName>
    </recommendedName>
</protein>
<reference evidence="2 3" key="1">
    <citation type="submission" date="2023-08" db="EMBL/GenBank/DDBJ databases">
        <authorList>
            <person name="Folkvardsen B D."/>
            <person name="Norman A."/>
        </authorList>
    </citation>
    <scope>NUCLEOTIDE SEQUENCE [LARGE SCALE GENOMIC DNA]</scope>
    <source>
        <strain evidence="2 3">Mu0083</strain>
    </source>
</reference>
<name>A0ABM9LBF5_9MYCO</name>
<dbReference type="EMBL" id="OY726394">
    <property type="protein sequence ID" value="CAJ1496120.1"/>
    <property type="molecule type" value="Genomic_DNA"/>
</dbReference>
<organism evidence="2 3">
    <name type="scientific">[Mycobacterium] kokjensenii</name>
    <dbReference type="NCBI Taxonomy" id="3064287"/>
    <lineage>
        <taxon>Bacteria</taxon>
        <taxon>Bacillati</taxon>
        <taxon>Actinomycetota</taxon>
        <taxon>Actinomycetes</taxon>
        <taxon>Mycobacteriales</taxon>
        <taxon>Mycobacteriaceae</taxon>
        <taxon>Mycolicibacter</taxon>
    </lineage>
</organism>
<dbReference type="Proteomes" id="UP001190336">
    <property type="component" value="Chromosome"/>
</dbReference>
<keyword evidence="3" id="KW-1185">Reference proteome</keyword>
<evidence type="ECO:0000313" key="3">
    <source>
        <dbReference type="Proteomes" id="UP001190336"/>
    </source>
</evidence>
<proteinExistence type="predicted"/>
<evidence type="ECO:0000313" key="2">
    <source>
        <dbReference type="EMBL" id="CAJ1496120.1"/>
    </source>
</evidence>
<feature type="signal peptide" evidence="1">
    <location>
        <begin position="1"/>
        <end position="24"/>
    </location>
</feature>